<protein>
    <submittedName>
        <fullName evidence="5">Helix-turn-helix transcriptional regulator</fullName>
    </submittedName>
</protein>
<comment type="caution">
    <text evidence="5">The sequence shown here is derived from an EMBL/GenBank/DDBJ whole genome shotgun (WGS) entry which is preliminary data.</text>
</comment>
<keyword evidence="1" id="KW-0805">Transcription regulation</keyword>
<dbReference type="InterPro" id="IPR018062">
    <property type="entry name" value="HTH_AraC-typ_CS"/>
</dbReference>
<evidence type="ECO:0000313" key="5">
    <source>
        <dbReference type="EMBL" id="MBT1688296.1"/>
    </source>
</evidence>
<dbReference type="SUPFAM" id="SSF46689">
    <property type="entry name" value="Homeodomain-like"/>
    <property type="match status" value="2"/>
</dbReference>
<keyword evidence="2" id="KW-0238">DNA-binding</keyword>
<gene>
    <name evidence="5" type="ORF">KK078_17120</name>
</gene>
<dbReference type="Proteomes" id="UP001319180">
    <property type="component" value="Unassembled WGS sequence"/>
</dbReference>
<dbReference type="SMART" id="SM00342">
    <property type="entry name" value="HTH_ARAC"/>
    <property type="match status" value="1"/>
</dbReference>
<dbReference type="InterPro" id="IPR018060">
    <property type="entry name" value="HTH_AraC"/>
</dbReference>
<keyword evidence="6" id="KW-1185">Reference proteome</keyword>
<evidence type="ECO:0000256" key="3">
    <source>
        <dbReference type="ARBA" id="ARBA00023163"/>
    </source>
</evidence>
<evidence type="ECO:0000256" key="2">
    <source>
        <dbReference type="ARBA" id="ARBA00023125"/>
    </source>
</evidence>
<dbReference type="EMBL" id="JAHESC010000024">
    <property type="protein sequence ID" value="MBT1688296.1"/>
    <property type="molecule type" value="Genomic_DNA"/>
</dbReference>
<evidence type="ECO:0000259" key="4">
    <source>
        <dbReference type="PROSITE" id="PS01124"/>
    </source>
</evidence>
<dbReference type="PROSITE" id="PS00041">
    <property type="entry name" value="HTH_ARAC_FAMILY_1"/>
    <property type="match status" value="1"/>
</dbReference>
<accession>A0AAP2GIG9</accession>
<dbReference type="RefSeq" id="WP_254091523.1">
    <property type="nucleotide sequence ID" value="NZ_JAHESC010000024.1"/>
</dbReference>
<dbReference type="GO" id="GO:0003700">
    <property type="term" value="F:DNA-binding transcription factor activity"/>
    <property type="evidence" value="ECO:0007669"/>
    <property type="project" value="InterPro"/>
</dbReference>
<feature type="domain" description="HTH araC/xylS-type" evidence="4">
    <location>
        <begin position="187"/>
        <end position="285"/>
    </location>
</feature>
<dbReference type="PANTHER" id="PTHR47893:SF1">
    <property type="entry name" value="REGULATORY PROTEIN PCHR"/>
    <property type="match status" value="1"/>
</dbReference>
<dbReference type="PANTHER" id="PTHR47893">
    <property type="entry name" value="REGULATORY PROTEIN PCHR"/>
    <property type="match status" value="1"/>
</dbReference>
<evidence type="ECO:0000313" key="6">
    <source>
        <dbReference type="Proteomes" id="UP001319180"/>
    </source>
</evidence>
<dbReference type="PROSITE" id="PS01124">
    <property type="entry name" value="HTH_ARAC_FAMILY_2"/>
    <property type="match status" value="1"/>
</dbReference>
<dbReference type="InterPro" id="IPR053142">
    <property type="entry name" value="PchR_regulatory_protein"/>
</dbReference>
<dbReference type="InterPro" id="IPR009057">
    <property type="entry name" value="Homeodomain-like_sf"/>
</dbReference>
<name>A0AAP2GIG9_9BACT</name>
<dbReference type="Gene3D" id="1.10.10.60">
    <property type="entry name" value="Homeodomain-like"/>
    <property type="match status" value="1"/>
</dbReference>
<keyword evidence="3" id="KW-0804">Transcription</keyword>
<dbReference type="InterPro" id="IPR020449">
    <property type="entry name" value="Tscrpt_reg_AraC-type_HTH"/>
</dbReference>
<reference evidence="5 6" key="1">
    <citation type="submission" date="2021-05" db="EMBL/GenBank/DDBJ databases">
        <title>A Polyphasic approach of four new species of the genus Ohtaekwangia: Ohtaekwangia histidinii sp. nov., Ohtaekwangia cretensis sp. nov., Ohtaekwangia indiensis sp. nov., Ohtaekwangia reichenbachii sp. nov. from diverse environment.</title>
        <authorList>
            <person name="Octaviana S."/>
        </authorList>
    </citation>
    <scope>NUCLEOTIDE SEQUENCE [LARGE SCALE GENOMIC DNA]</scope>
    <source>
        <strain evidence="5 6">PWU37</strain>
    </source>
</reference>
<proteinExistence type="predicted"/>
<dbReference type="PRINTS" id="PR00032">
    <property type="entry name" value="HTHARAC"/>
</dbReference>
<dbReference type="AlphaFoldDB" id="A0AAP2GIG9"/>
<dbReference type="GO" id="GO:0043565">
    <property type="term" value="F:sequence-specific DNA binding"/>
    <property type="evidence" value="ECO:0007669"/>
    <property type="project" value="InterPro"/>
</dbReference>
<evidence type="ECO:0000256" key="1">
    <source>
        <dbReference type="ARBA" id="ARBA00023015"/>
    </source>
</evidence>
<organism evidence="5 6">
    <name type="scientific">Dawidia soli</name>
    <dbReference type="NCBI Taxonomy" id="2782352"/>
    <lineage>
        <taxon>Bacteria</taxon>
        <taxon>Pseudomonadati</taxon>
        <taxon>Bacteroidota</taxon>
        <taxon>Cytophagia</taxon>
        <taxon>Cytophagales</taxon>
        <taxon>Chryseotaleaceae</taxon>
        <taxon>Dawidia</taxon>
    </lineage>
</organism>
<dbReference type="Pfam" id="PF12833">
    <property type="entry name" value="HTH_18"/>
    <property type="match status" value="1"/>
</dbReference>
<sequence length="285" mass="32500">MNVSNVLGFSVPLAGSNSHLAFTHYCEDVKKDTTTPFSFPEFTGIVINLSGKIEYVHNAVRSEINPKQYQIVHTVPGKCDLTLKSGLHTVILIQLPADLLESIAANSVFSELLASVRNNEIYQMPLPLRLPYEVHSILDQLRRHRKGNTQEVFNQIKVTEMIILLVDHTLTPKPSKKNNDQFFLMIDKARSLMLNEMNKDWSLDLLAYATGISRKKLILGFRKYFDTSPIRYLYEERLNRAIVLLRDTTLSVNEITSKVGYRHSQNFSQAFSKKFGHPPTAYRSA</sequence>